<dbReference type="InterPro" id="IPR003779">
    <property type="entry name" value="CMD-like"/>
</dbReference>
<protein>
    <recommendedName>
        <fullName evidence="1">Carboxymuconolactone decarboxylase-like domain-containing protein</fullName>
    </recommendedName>
</protein>
<dbReference type="SUPFAM" id="SSF69118">
    <property type="entry name" value="AhpD-like"/>
    <property type="match status" value="1"/>
</dbReference>
<dbReference type="Gene3D" id="1.20.1290.10">
    <property type="entry name" value="AhpD-like"/>
    <property type="match status" value="1"/>
</dbReference>
<evidence type="ECO:0000313" key="2">
    <source>
        <dbReference type="EMBL" id="CAJ0702584.1"/>
    </source>
</evidence>
<dbReference type="InterPro" id="IPR052512">
    <property type="entry name" value="4CMD/NDH-1_regulator"/>
</dbReference>
<dbReference type="AlphaFoldDB" id="A0AAD2B7B4"/>
<sequence>MRSQPELRERGLSLLDQLHGNGSAQALIADMAGLCPDFVDMTIEWALGGVESRPGLDLITRELVMIASCVTLGHAVTQLRAHVHAALTIGASREQVIEAILQLIFYAGGASVRNALVSCRDLLAVPVENN</sequence>
<dbReference type="Pfam" id="PF02627">
    <property type="entry name" value="CMD"/>
    <property type="match status" value="1"/>
</dbReference>
<gene>
    <name evidence="2" type="ORF">LMG18091_03720</name>
</gene>
<comment type="caution">
    <text evidence="2">The sequence shown here is derived from an EMBL/GenBank/DDBJ whole genome shotgun (WGS) entry which is preliminary data.</text>
</comment>
<name>A0AAD2B7B4_9RALS</name>
<evidence type="ECO:0000259" key="1">
    <source>
        <dbReference type="Pfam" id="PF02627"/>
    </source>
</evidence>
<proteinExistence type="predicted"/>
<dbReference type="GO" id="GO:0051920">
    <property type="term" value="F:peroxiredoxin activity"/>
    <property type="evidence" value="ECO:0007669"/>
    <property type="project" value="InterPro"/>
</dbReference>
<reference evidence="2 3" key="1">
    <citation type="submission" date="2023-07" db="EMBL/GenBank/DDBJ databases">
        <authorList>
            <person name="Peeters C."/>
        </authorList>
    </citation>
    <scope>NUCLEOTIDE SEQUENCE [LARGE SCALE GENOMIC DNA]</scope>
    <source>
        <strain evidence="2 3">LMG 18091</strain>
    </source>
</reference>
<dbReference type="EMBL" id="CATWAF010000005">
    <property type="protein sequence ID" value="CAJ0702584.1"/>
    <property type="molecule type" value="Genomic_DNA"/>
</dbReference>
<dbReference type="RefSeq" id="WP_232039551.1">
    <property type="nucleotide sequence ID" value="NZ_CATWAF010000005.1"/>
</dbReference>
<dbReference type="PANTHER" id="PTHR33570">
    <property type="entry name" value="4-CARBOXYMUCONOLACTONE DECARBOXYLASE FAMILY PROTEIN"/>
    <property type="match status" value="1"/>
</dbReference>
<dbReference type="Proteomes" id="UP001189915">
    <property type="component" value="Unassembled WGS sequence"/>
</dbReference>
<organism evidence="2 3">
    <name type="scientific">Ralstonia wenshanensis</name>
    <dbReference type="NCBI Taxonomy" id="2842456"/>
    <lineage>
        <taxon>Bacteria</taxon>
        <taxon>Pseudomonadati</taxon>
        <taxon>Pseudomonadota</taxon>
        <taxon>Betaproteobacteria</taxon>
        <taxon>Burkholderiales</taxon>
        <taxon>Burkholderiaceae</taxon>
        <taxon>Ralstonia</taxon>
    </lineage>
</organism>
<dbReference type="InterPro" id="IPR029032">
    <property type="entry name" value="AhpD-like"/>
</dbReference>
<evidence type="ECO:0000313" key="3">
    <source>
        <dbReference type="Proteomes" id="UP001189915"/>
    </source>
</evidence>
<feature type="domain" description="Carboxymuconolactone decarboxylase-like" evidence="1">
    <location>
        <begin position="36"/>
        <end position="116"/>
    </location>
</feature>
<accession>A0AAD2B7B4</accession>
<dbReference type="PANTHER" id="PTHR33570:SF10">
    <property type="entry name" value="GAMMA-CARBOXYMUCONOLACTONE DECARBOXYLASE"/>
    <property type="match status" value="1"/>
</dbReference>
<keyword evidence="3" id="KW-1185">Reference proteome</keyword>